<organism evidence="1 2">
    <name type="scientific">Streptomyces achmelvichensis</name>
    <dbReference type="NCBI Taxonomy" id="3134111"/>
    <lineage>
        <taxon>Bacteria</taxon>
        <taxon>Bacillati</taxon>
        <taxon>Actinomycetota</taxon>
        <taxon>Actinomycetes</taxon>
        <taxon>Kitasatosporales</taxon>
        <taxon>Streptomycetaceae</taxon>
        <taxon>Streptomyces</taxon>
    </lineage>
</organism>
<reference evidence="1" key="1">
    <citation type="submission" date="2024-03" db="EMBL/GenBank/DDBJ databases">
        <title>Novel Streptomyces species of biotechnological and ecological value are a feature of Machair soil.</title>
        <authorList>
            <person name="Prole J.R."/>
            <person name="Goodfellow M."/>
            <person name="Allenby N."/>
            <person name="Ward A.C."/>
        </authorList>
    </citation>
    <scope>NUCLEOTIDE SEQUENCE</scope>
    <source>
        <strain evidence="1">MS2.AVA.5</strain>
    </source>
</reference>
<keyword evidence="2" id="KW-1185">Reference proteome</keyword>
<proteinExistence type="predicted"/>
<accession>A0ACC6PMM6</accession>
<dbReference type="EMBL" id="JBBKAJ010000022">
    <property type="protein sequence ID" value="MEJ8632733.1"/>
    <property type="molecule type" value="Genomic_DNA"/>
</dbReference>
<sequence>MAQRQNGDFLYDAFISYSHSLDDKAAGTFQRGIEHFGRPWYRSRELRVFRDTENLSASPGLWLDIQRALEGSAWLILMASPAAATSPWVRKEIEWWLENRGSDRILIAWTDGTIAWDETAKTFKWPDSDALPEAELCRAFPAEPRWVNLRWLREHHDVPLSDPRLLSGVAEFVAPIRGKSKDELIGDHLRRRRMTRRVVGAVITGLVTLLCGAILMGVLAVQQRDTASRRQLTATSRQLVAEATSIQNTQPELARQLLVQAYRMSPTAQAAGALIGSTAIPRVIQTGSPARGISFDPRGRILALATNKGVVLYDTPTAKVLVRLEQTEYTTALAFNRDGKLLAVGDKDGLVQLWNVASPADPHLLGTATTTGDSIMGLAFSNQAPLLVVGIDAAQTGVIDIRDARRPRLIESMPPIALAGLSEGLAVSTDGKTVAASGEEGTVRMMSLSASGRLTVLETLKSPSSVLAFSPKGNFLAAAGSDYTGRLWDTTDPSRPKQLTVLNGQSLGFDALAFSADGDTLATGAGDNTIQLWDISDPVRPRQGSLLTGHTYSVTSLAFAPDRGTLASAGADGATRAEKGADSTNGTLRLWNVDGAQSSSARTSVPSGHISPQAFDPKGQILTGGSPSTLWWVARGSQPRRLATLPTFNQGGQWVSYSPDGRTLAAGSPLTLWDADDPLRPTKRPGGRPMTDGSQVVIFNSAGSLAAAGDGNGGIQLWELQKRSPVARAKLPSSGHGDLAFLADGSALAVATPDDDAVQIWDVTEPSKPTLTGTIKQGPARLSALAASRDGSTLLTGNSYGQVTLWDVRGPRNVVRRGSAERHAGSVAGVAIHPEGRIAASTDDEGFMRIWDITDPAQPRETAALTLSGPLGATGLAFSPDGSTLAAAGTDRTLLWDMDLTGIQQRLCSESQRITRSQWAQYLPDRAYDPPCAGK</sequence>
<protein>
    <submittedName>
        <fullName evidence="1">TIR domain-containing protein</fullName>
    </submittedName>
</protein>
<name>A0ACC6PMM6_9ACTN</name>
<evidence type="ECO:0000313" key="1">
    <source>
        <dbReference type="EMBL" id="MEJ8632733.1"/>
    </source>
</evidence>
<gene>
    <name evidence="1" type="ORF">WKI67_04920</name>
</gene>
<comment type="caution">
    <text evidence="1">The sequence shown here is derived from an EMBL/GenBank/DDBJ whole genome shotgun (WGS) entry which is preliminary data.</text>
</comment>
<dbReference type="Proteomes" id="UP001377168">
    <property type="component" value="Unassembled WGS sequence"/>
</dbReference>
<evidence type="ECO:0000313" key="2">
    <source>
        <dbReference type="Proteomes" id="UP001377168"/>
    </source>
</evidence>